<protein>
    <submittedName>
        <fullName evidence="2">Uncharacterized protein LOC112685384</fullName>
    </submittedName>
</protein>
<evidence type="ECO:0000313" key="1">
    <source>
        <dbReference type="Proteomes" id="UP000694846"/>
    </source>
</evidence>
<dbReference type="Proteomes" id="UP000694846">
    <property type="component" value="Unplaced"/>
</dbReference>
<proteinExistence type="predicted"/>
<sequence length="169" mass="19561">MIYGWRRDENDILLFTSSFFEICKKGSCNSEFTTEKVFSKEPLFSIASYKLQLEDVGDVTKKTRENDSSDDDHGVFSYIISNLDYINTSSHDIDNCESEDTIDDTSDITFGPTRSQLVKTVKQVPRPNDLSQTLDDGLKQPKLVCYSNTKFGKRMRHFSSKWFDSYKWL</sequence>
<organism evidence="1 2">
    <name type="scientific">Sipha flava</name>
    <name type="common">yellow sugarcane aphid</name>
    <dbReference type="NCBI Taxonomy" id="143950"/>
    <lineage>
        <taxon>Eukaryota</taxon>
        <taxon>Metazoa</taxon>
        <taxon>Ecdysozoa</taxon>
        <taxon>Arthropoda</taxon>
        <taxon>Hexapoda</taxon>
        <taxon>Insecta</taxon>
        <taxon>Pterygota</taxon>
        <taxon>Neoptera</taxon>
        <taxon>Paraneoptera</taxon>
        <taxon>Hemiptera</taxon>
        <taxon>Sternorrhyncha</taxon>
        <taxon>Aphidomorpha</taxon>
        <taxon>Aphidoidea</taxon>
        <taxon>Aphididae</taxon>
        <taxon>Sipha</taxon>
    </lineage>
</organism>
<evidence type="ECO:0000313" key="2">
    <source>
        <dbReference type="RefSeq" id="XP_025413025.1"/>
    </source>
</evidence>
<keyword evidence="1" id="KW-1185">Reference proteome</keyword>
<name>A0A8B8FRP1_9HEMI</name>
<dbReference type="RefSeq" id="XP_025413025.1">
    <property type="nucleotide sequence ID" value="XM_025557240.1"/>
</dbReference>
<gene>
    <name evidence="2" type="primary">LOC112685384</name>
</gene>
<reference evidence="2" key="1">
    <citation type="submission" date="2025-08" db="UniProtKB">
        <authorList>
            <consortium name="RefSeq"/>
        </authorList>
    </citation>
    <scope>IDENTIFICATION</scope>
    <source>
        <tissue evidence="2">Whole body</tissue>
    </source>
</reference>
<accession>A0A8B8FRP1</accession>
<dbReference type="GeneID" id="112685384"/>
<dbReference type="AlphaFoldDB" id="A0A8B8FRP1"/>